<accession>A0A917W5J7</accession>
<dbReference type="InterPro" id="IPR014223">
    <property type="entry name" value="ABC_CydC/D"/>
</dbReference>
<evidence type="ECO:0000256" key="6">
    <source>
        <dbReference type="ARBA" id="ARBA00023136"/>
    </source>
</evidence>
<reference evidence="10" key="2">
    <citation type="submission" date="2020-09" db="EMBL/GenBank/DDBJ databases">
        <authorList>
            <person name="Sun Q."/>
            <person name="Zhou Y."/>
        </authorList>
    </citation>
    <scope>NUCLEOTIDE SEQUENCE</scope>
    <source>
        <strain evidence="10">CGMCC 4.7306</strain>
    </source>
</reference>
<dbReference type="InterPro" id="IPR039421">
    <property type="entry name" value="Type_1_exporter"/>
</dbReference>
<feature type="transmembrane region" description="Helical" evidence="7">
    <location>
        <begin position="54"/>
        <end position="73"/>
    </location>
</feature>
<keyword evidence="5 7" id="KW-1133">Transmembrane helix</keyword>
<sequence>MITTLLRLSSTPRRSLIALLRPISWGVIAQVSAVGLMAVSGWLLSRAAQHPPVLYLMVAIVGVRTLGLARGVFRYWERLAGHDIALDLQAKVRVRAYRQLTDGRPLHGSGDLLSRVTADLDALGDLVVRVIVPVVSTAFVIIAAGVALSAIAPAAGILLLAGSFVAAVILPWWAGRLAGRSADRLVGLRSRLADELAEVGRTREDLVAYGADRAALGRLAGVDADLAVAERGTAWTAGLMVGLQWICTGAVIVGSLIVGSRAVAAGSLDPVFLAVLALTPLALHEVVSALPAAALTWRRTASALRRVAELIKPSAGQATARNPAAPGVPLAAYGLAVGWPGGRPLITGLDLELRPGERVALVGPSGIGKSTIAETLMGSVPPLAGTIAIADRVGYLAQDAHVFDTTVAENVRIGARGADDDQVRRALSSVDLDFGADRLVGEFGAAVSGGEARRLAISRLAVARLVDGDHDLLILDEPTEHLDRDTADHVLQIIRRLDEDAAVLVITHDPRVMDSCDRVVRLEPAERLVSPGR</sequence>
<dbReference type="GO" id="GO:0005524">
    <property type="term" value="F:ATP binding"/>
    <property type="evidence" value="ECO:0007669"/>
    <property type="project" value="UniProtKB-KW"/>
</dbReference>
<comment type="caution">
    <text evidence="10">The sequence shown here is derived from an EMBL/GenBank/DDBJ whole genome shotgun (WGS) entry which is preliminary data.</text>
</comment>
<dbReference type="GO" id="GO:0140359">
    <property type="term" value="F:ABC-type transporter activity"/>
    <property type="evidence" value="ECO:0007669"/>
    <property type="project" value="InterPro"/>
</dbReference>
<evidence type="ECO:0000313" key="11">
    <source>
        <dbReference type="Proteomes" id="UP000613840"/>
    </source>
</evidence>
<protein>
    <recommendedName>
        <fullName evidence="12">ATP-binding cassette, subfamily C, CydC</fullName>
    </recommendedName>
</protein>
<keyword evidence="4" id="KW-0067">ATP-binding</keyword>
<keyword evidence="2 7" id="KW-0812">Transmembrane</keyword>
<dbReference type="NCBIfam" id="TIGR02868">
    <property type="entry name" value="CydC"/>
    <property type="match status" value="1"/>
</dbReference>
<feature type="domain" description="ABC transmembrane type-1" evidence="9">
    <location>
        <begin position="23"/>
        <end position="270"/>
    </location>
</feature>
<dbReference type="Proteomes" id="UP000613840">
    <property type="component" value="Unassembled WGS sequence"/>
</dbReference>
<dbReference type="PROSITE" id="PS50893">
    <property type="entry name" value="ABC_TRANSPORTER_2"/>
    <property type="match status" value="1"/>
</dbReference>
<feature type="transmembrane region" description="Helical" evidence="7">
    <location>
        <begin position="126"/>
        <end position="148"/>
    </location>
</feature>
<dbReference type="SMART" id="SM00382">
    <property type="entry name" value="AAA"/>
    <property type="match status" value="1"/>
</dbReference>
<dbReference type="SUPFAM" id="SSF52540">
    <property type="entry name" value="P-loop containing nucleoside triphosphate hydrolases"/>
    <property type="match status" value="1"/>
</dbReference>
<evidence type="ECO:0000256" key="4">
    <source>
        <dbReference type="ARBA" id="ARBA00022840"/>
    </source>
</evidence>
<dbReference type="Pfam" id="PF00005">
    <property type="entry name" value="ABC_tran"/>
    <property type="match status" value="1"/>
</dbReference>
<evidence type="ECO:0000256" key="3">
    <source>
        <dbReference type="ARBA" id="ARBA00022741"/>
    </source>
</evidence>
<dbReference type="GO" id="GO:0034040">
    <property type="term" value="F:ATPase-coupled lipid transmembrane transporter activity"/>
    <property type="evidence" value="ECO:0007669"/>
    <property type="project" value="TreeGrafter"/>
</dbReference>
<dbReference type="SUPFAM" id="SSF90123">
    <property type="entry name" value="ABC transporter transmembrane region"/>
    <property type="match status" value="1"/>
</dbReference>
<feature type="domain" description="ABC transporter" evidence="8">
    <location>
        <begin position="330"/>
        <end position="532"/>
    </location>
</feature>
<dbReference type="InterPro" id="IPR017871">
    <property type="entry name" value="ABC_transporter-like_CS"/>
</dbReference>
<evidence type="ECO:0000256" key="2">
    <source>
        <dbReference type="ARBA" id="ARBA00022692"/>
    </source>
</evidence>
<dbReference type="EMBL" id="BMMZ01000008">
    <property type="protein sequence ID" value="GGL71911.1"/>
    <property type="molecule type" value="Genomic_DNA"/>
</dbReference>
<dbReference type="PANTHER" id="PTHR24221:SF654">
    <property type="entry name" value="ATP-BINDING CASSETTE SUB-FAMILY B MEMBER 6"/>
    <property type="match status" value="1"/>
</dbReference>
<feature type="transmembrane region" description="Helical" evidence="7">
    <location>
        <begin position="271"/>
        <end position="297"/>
    </location>
</feature>
<keyword evidence="3" id="KW-0547">Nucleotide-binding</keyword>
<organism evidence="10 11">
    <name type="scientific">Microlunatus endophyticus</name>
    <dbReference type="NCBI Taxonomy" id="1716077"/>
    <lineage>
        <taxon>Bacteria</taxon>
        <taxon>Bacillati</taxon>
        <taxon>Actinomycetota</taxon>
        <taxon>Actinomycetes</taxon>
        <taxon>Propionibacteriales</taxon>
        <taxon>Propionibacteriaceae</taxon>
        <taxon>Microlunatus</taxon>
    </lineage>
</organism>
<comment type="subcellular location">
    <subcellularLocation>
        <location evidence="1">Cell membrane</location>
        <topology evidence="1">Multi-pass membrane protein</topology>
    </subcellularLocation>
</comment>
<evidence type="ECO:0000256" key="5">
    <source>
        <dbReference type="ARBA" id="ARBA00022989"/>
    </source>
</evidence>
<gene>
    <name evidence="10" type="ORF">GCM10011575_32800</name>
</gene>
<dbReference type="CDD" id="cd03228">
    <property type="entry name" value="ABCC_MRP_Like"/>
    <property type="match status" value="1"/>
</dbReference>
<dbReference type="RefSeq" id="WP_188896442.1">
    <property type="nucleotide sequence ID" value="NZ_BMMZ01000008.1"/>
</dbReference>
<feature type="transmembrane region" description="Helical" evidence="7">
    <location>
        <begin position="239"/>
        <end position="259"/>
    </location>
</feature>
<dbReference type="PROSITE" id="PS50929">
    <property type="entry name" value="ABC_TM1F"/>
    <property type="match status" value="1"/>
</dbReference>
<dbReference type="GO" id="GO:0045454">
    <property type="term" value="P:cell redox homeostasis"/>
    <property type="evidence" value="ECO:0007669"/>
    <property type="project" value="InterPro"/>
</dbReference>
<feature type="transmembrane region" description="Helical" evidence="7">
    <location>
        <begin position="23"/>
        <end position="42"/>
    </location>
</feature>
<dbReference type="Gene3D" id="1.20.1560.10">
    <property type="entry name" value="ABC transporter type 1, transmembrane domain"/>
    <property type="match status" value="1"/>
</dbReference>
<reference evidence="10" key="1">
    <citation type="journal article" date="2014" name="Int. J. Syst. Evol. Microbiol.">
        <title>Complete genome sequence of Corynebacterium casei LMG S-19264T (=DSM 44701T), isolated from a smear-ripened cheese.</title>
        <authorList>
            <consortium name="US DOE Joint Genome Institute (JGI-PGF)"/>
            <person name="Walter F."/>
            <person name="Albersmeier A."/>
            <person name="Kalinowski J."/>
            <person name="Ruckert C."/>
        </authorList>
    </citation>
    <scope>NUCLEOTIDE SEQUENCE</scope>
    <source>
        <strain evidence="10">CGMCC 4.7306</strain>
    </source>
</reference>
<evidence type="ECO:0008006" key="12">
    <source>
        <dbReference type="Google" id="ProtNLM"/>
    </source>
</evidence>
<dbReference type="PANTHER" id="PTHR24221">
    <property type="entry name" value="ATP-BINDING CASSETTE SUB-FAMILY B"/>
    <property type="match status" value="1"/>
</dbReference>
<dbReference type="InterPro" id="IPR003439">
    <property type="entry name" value="ABC_transporter-like_ATP-bd"/>
</dbReference>
<proteinExistence type="predicted"/>
<dbReference type="GO" id="GO:0005886">
    <property type="term" value="C:plasma membrane"/>
    <property type="evidence" value="ECO:0007669"/>
    <property type="project" value="UniProtKB-SubCell"/>
</dbReference>
<evidence type="ECO:0000259" key="9">
    <source>
        <dbReference type="PROSITE" id="PS50929"/>
    </source>
</evidence>
<dbReference type="InterPro" id="IPR027417">
    <property type="entry name" value="P-loop_NTPase"/>
</dbReference>
<dbReference type="AlphaFoldDB" id="A0A917W5J7"/>
<evidence type="ECO:0000256" key="7">
    <source>
        <dbReference type="SAM" id="Phobius"/>
    </source>
</evidence>
<dbReference type="Gene3D" id="3.40.50.300">
    <property type="entry name" value="P-loop containing nucleotide triphosphate hydrolases"/>
    <property type="match status" value="1"/>
</dbReference>
<evidence type="ECO:0000313" key="10">
    <source>
        <dbReference type="EMBL" id="GGL71911.1"/>
    </source>
</evidence>
<evidence type="ECO:0000259" key="8">
    <source>
        <dbReference type="PROSITE" id="PS50893"/>
    </source>
</evidence>
<name>A0A917W5J7_9ACTN</name>
<dbReference type="GO" id="GO:0034775">
    <property type="term" value="P:glutathione transmembrane transport"/>
    <property type="evidence" value="ECO:0007669"/>
    <property type="project" value="InterPro"/>
</dbReference>
<dbReference type="PROSITE" id="PS00211">
    <property type="entry name" value="ABC_TRANSPORTER_1"/>
    <property type="match status" value="1"/>
</dbReference>
<dbReference type="InterPro" id="IPR036640">
    <property type="entry name" value="ABC1_TM_sf"/>
</dbReference>
<keyword evidence="11" id="KW-1185">Reference proteome</keyword>
<dbReference type="InterPro" id="IPR003593">
    <property type="entry name" value="AAA+_ATPase"/>
</dbReference>
<dbReference type="InterPro" id="IPR011527">
    <property type="entry name" value="ABC1_TM_dom"/>
</dbReference>
<dbReference type="GO" id="GO:0016887">
    <property type="term" value="F:ATP hydrolysis activity"/>
    <property type="evidence" value="ECO:0007669"/>
    <property type="project" value="InterPro"/>
</dbReference>
<keyword evidence="6 7" id="KW-0472">Membrane</keyword>
<feature type="transmembrane region" description="Helical" evidence="7">
    <location>
        <begin position="154"/>
        <end position="174"/>
    </location>
</feature>
<evidence type="ECO:0000256" key="1">
    <source>
        <dbReference type="ARBA" id="ARBA00004651"/>
    </source>
</evidence>